<evidence type="ECO:0000256" key="1">
    <source>
        <dbReference type="ARBA" id="ARBA00004141"/>
    </source>
</evidence>
<feature type="transmembrane region" description="Helical" evidence="2">
    <location>
        <begin position="283"/>
        <end position="304"/>
    </location>
</feature>
<keyword evidence="5" id="KW-1185">Reference proteome</keyword>
<accession>A0A7I8VDW4</accession>
<dbReference type="SUPFAM" id="SSF103473">
    <property type="entry name" value="MFS general substrate transporter"/>
    <property type="match status" value="1"/>
</dbReference>
<dbReference type="InterPro" id="IPR050327">
    <property type="entry name" value="Proton-linked_MCT"/>
</dbReference>
<evidence type="ECO:0000313" key="4">
    <source>
        <dbReference type="EMBL" id="CAD5113872.1"/>
    </source>
</evidence>
<feature type="domain" description="Major facilitator superfamily (MFS) profile" evidence="3">
    <location>
        <begin position="20"/>
        <end position="475"/>
    </location>
</feature>
<dbReference type="Proteomes" id="UP000549394">
    <property type="component" value="Unassembled WGS sequence"/>
</dbReference>
<dbReference type="Gene3D" id="1.20.1250.20">
    <property type="entry name" value="MFS general substrate transporter like domains"/>
    <property type="match status" value="2"/>
</dbReference>
<feature type="transmembrane region" description="Helical" evidence="2">
    <location>
        <begin position="414"/>
        <end position="437"/>
    </location>
</feature>
<feature type="transmembrane region" description="Helical" evidence="2">
    <location>
        <begin position="146"/>
        <end position="165"/>
    </location>
</feature>
<dbReference type="PROSITE" id="PS50850">
    <property type="entry name" value="MFS"/>
    <property type="match status" value="1"/>
</dbReference>
<dbReference type="InterPro" id="IPR020846">
    <property type="entry name" value="MFS_dom"/>
</dbReference>
<feature type="transmembrane region" description="Helical" evidence="2">
    <location>
        <begin position="354"/>
        <end position="377"/>
    </location>
</feature>
<keyword evidence="2" id="KW-1133">Transmembrane helix</keyword>
<dbReference type="OrthoDB" id="6499973at2759"/>
<keyword evidence="2" id="KW-0812">Transmembrane</keyword>
<reference evidence="4 5" key="1">
    <citation type="submission" date="2020-08" db="EMBL/GenBank/DDBJ databases">
        <authorList>
            <person name="Hejnol A."/>
        </authorList>
    </citation>
    <scope>NUCLEOTIDE SEQUENCE [LARGE SCALE GENOMIC DNA]</scope>
</reference>
<feature type="transmembrane region" description="Helical" evidence="2">
    <location>
        <begin position="21"/>
        <end position="41"/>
    </location>
</feature>
<gene>
    <name evidence="4" type="ORF">DGYR_LOCUS2791</name>
</gene>
<dbReference type="PANTHER" id="PTHR11360">
    <property type="entry name" value="MONOCARBOXYLATE TRANSPORTER"/>
    <property type="match status" value="1"/>
</dbReference>
<evidence type="ECO:0000256" key="2">
    <source>
        <dbReference type="SAM" id="Phobius"/>
    </source>
</evidence>
<feature type="transmembrane region" description="Helical" evidence="2">
    <location>
        <begin position="177"/>
        <end position="196"/>
    </location>
</feature>
<comment type="caution">
    <text evidence="4">The sequence shown here is derived from an EMBL/GenBank/DDBJ whole genome shotgun (WGS) entry which is preliminary data.</text>
</comment>
<dbReference type="GO" id="GO:0016020">
    <property type="term" value="C:membrane"/>
    <property type="evidence" value="ECO:0007669"/>
    <property type="project" value="UniProtKB-SubCell"/>
</dbReference>
<feature type="transmembrane region" description="Helical" evidence="2">
    <location>
        <begin position="88"/>
        <end position="107"/>
    </location>
</feature>
<dbReference type="PANTHER" id="PTHR11360:SF284">
    <property type="entry name" value="EG:103B4.3 PROTEIN-RELATED"/>
    <property type="match status" value="1"/>
</dbReference>
<proteinExistence type="predicted"/>
<name>A0A7I8VDW4_9ANNE</name>
<dbReference type="Pfam" id="PF07690">
    <property type="entry name" value="MFS_1"/>
    <property type="match status" value="1"/>
</dbReference>
<feature type="transmembrane region" description="Helical" evidence="2">
    <location>
        <begin position="383"/>
        <end position="407"/>
    </location>
</feature>
<dbReference type="InterPro" id="IPR036259">
    <property type="entry name" value="MFS_trans_sf"/>
</dbReference>
<organism evidence="4 5">
    <name type="scientific">Dimorphilus gyrociliatus</name>
    <dbReference type="NCBI Taxonomy" id="2664684"/>
    <lineage>
        <taxon>Eukaryota</taxon>
        <taxon>Metazoa</taxon>
        <taxon>Spiralia</taxon>
        <taxon>Lophotrochozoa</taxon>
        <taxon>Annelida</taxon>
        <taxon>Polychaeta</taxon>
        <taxon>Polychaeta incertae sedis</taxon>
        <taxon>Dinophilidae</taxon>
        <taxon>Dimorphilus</taxon>
    </lineage>
</organism>
<dbReference type="EMBL" id="CAJFCJ010000004">
    <property type="protein sequence ID" value="CAD5113872.1"/>
    <property type="molecule type" value="Genomic_DNA"/>
</dbReference>
<evidence type="ECO:0000313" key="5">
    <source>
        <dbReference type="Proteomes" id="UP000549394"/>
    </source>
</evidence>
<feature type="transmembrane region" description="Helical" evidence="2">
    <location>
        <begin position="324"/>
        <end position="342"/>
    </location>
</feature>
<sequence length="505" mass="54670">MGSSSMPASSLPTPPDGGWGWVVVFSSFLLHIIADGISYSFGIFLRPFIDTFDSGRAQTSMVQSLMIGSTLCAGPIASVLTNRYGCRAVTIGGSLLAATAFIISAWAPNLIFLYISLGVVSGIGLGLMYLPAIVSVTFYFEKKRSFATGLAVCGSGVGTFAIAPLTEVLLQEYGWRGAILLQAGLILNCCICGALFRPLEEEKIEEEEEVSKEIEPISAPAKEHINIKMTRKDAFYSASLENIPMYKSDPALYKASIASIPREDYEEPSKPCSEIKNMMDFTLFLNPFFVMFAVSNFFTSIGFYVPYAYLKDRAVLEGHSDAKATLLLSIVGVANTVGRVVFGFLSDRKFINRLMLYNTALFICGIATAFSTISSAYPFLVTYAVFFGVLVGVYVSLTSVVIVDLLGLDKLSDAFGLILLFQGVATVAGPPIAGSIYDKTKSYVGPFALTGAMIGVSGFMLYAVPFVRRYIDKKEGVNARDVMMGMRVSSDAKIDGNDEEQEKCV</sequence>
<comment type="subcellular location">
    <subcellularLocation>
        <location evidence="1">Membrane</location>
        <topology evidence="1">Multi-pass membrane protein</topology>
    </subcellularLocation>
</comment>
<dbReference type="GO" id="GO:0008028">
    <property type="term" value="F:monocarboxylic acid transmembrane transporter activity"/>
    <property type="evidence" value="ECO:0007669"/>
    <property type="project" value="TreeGrafter"/>
</dbReference>
<dbReference type="CDD" id="cd17352">
    <property type="entry name" value="MFS_MCT_SLC16"/>
    <property type="match status" value="1"/>
</dbReference>
<protein>
    <submittedName>
        <fullName evidence="4">DgyrCDS3036</fullName>
    </submittedName>
</protein>
<feature type="transmembrane region" description="Helical" evidence="2">
    <location>
        <begin position="443"/>
        <end position="464"/>
    </location>
</feature>
<keyword evidence="2" id="KW-0472">Membrane</keyword>
<evidence type="ECO:0000259" key="3">
    <source>
        <dbReference type="PROSITE" id="PS50850"/>
    </source>
</evidence>
<dbReference type="AlphaFoldDB" id="A0A7I8VDW4"/>
<feature type="transmembrane region" description="Helical" evidence="2">
    <location>
        <begin position="113"/>
        <end position="139"/>
    </location>
</feature>
<dbReference type="InterPro" id="IPR011701">
    <property type="entry name" value="MFS"/>
</dbReference>